<reference evidence="1" key="1">
    <citation type="submission" date="2019-08" db="EMBL/GenBank/DDBJ databases">
        <authorList>
            <person name="Kucharzyk K."/>
            <person name="Murdoch R.W."/>
            <person name="Higgins S."/>
            <person name="Loffler F."/>
        </authorList>
    </citation>
    <scope>NUCLEOTIDE SEQUENCE</scope>
</reference>
<dbReference type="EMBL" id="VSSQ01089278">
    <property type="protein sequence ID" value="MPN35595.1"/>
    <property type="molecule type" value="Genomic_DNA"/>
</dbReference>
<comment type="caution">
    <text evidence="1">The sequence shown here is derived from an EMBL/GenBank/DDBJ whole genome shotgun (WGS) entry which is preliminary data.</text>
</comment>
<proteinExistence type="predicted"/>
<name>A0A645H9C1_9ZZZZ</name>
<organism evidence="1">
    <name type="scientific">bioreactor metagenome</name>
    <dbReference type="NCBI Taxonomy" id="1076179"/>
    <lineage>
        <taxon>unclassified sequences</taxon>
        <taxon>metagenomes</taxon>
        <taxon>ecological metagenomes</taxon>
    </lineage>
</organism>
<dbReference type="AlphaFoldDB" id="A0A645H9C1"/>
<evidence type="ECO:0000313" key="1">
    <source>
        <dbReference type="EMBL" id="MPN35595.1"/>
    </source>
</evidence>
<sequence>MRADKPPPVPDICVIKQFEMEKNSCAINNRKTLFGKKEYDAAVFSTTILQRKLWAELQVGSAHPFAVK</sequence>
<gene>
    <name evidence="1" type="ORF">SDC9_183093</name>
</gene>
<accession>A0A645H9C1</accession>
<protein>
    <submittedName>
        <fullName evidence="1">Uncharacterized protein</fullName>
    </submittedName>
</protein>